<sequence length="145" mass="16583">MAEKYIYHVTTTTGHVRKSPRSEISSDTSVLLKPWLDDMFKGILRGVFETDYACKCNFSNTNLAEFEIVRLDDALNHTTLVKFVVCRRSARKAQAWSIVDGKGDPPNVPFCAVKLYTDNVTMQDMLNMPLFADVERCVAWAWLER</sequence>
<name>A0A336N7M7_AGGAP</name>
<proteinExistence type="predicted"/>
<evidence type="ECO:0000313" key="1">
    <source>
        <dbReference type="EMBL" id="SSY93923.1"/>
    </source>
</evidence>
<evidence type="ECO:0000313" key="3">
    <source>
        <dbReference type="Proteomes" id="UP000253728"/>
    </source>
</evidence>
<organism evidence="2 3">
    <name type="scientific">Aggregatibacter aphrophilus</name>
    <name type="common">Haemophilus aphrophilus</name>
    <dbReference type="NCBI Taxonomy" id="732"/>
    <lineage>
        <taxon>Bacteria</taxon>
        <taxon>Pseudomonadati</taxon>
        <taxon>Pseudomonadota</taxon>
        <taxon>Gammaproteobacteria</taxon>
        <taxon>Pasteurellales</taxon>
        <taxon>Pasteurellaceae</taxon>
        <taxon>Aggregatibacter</taxon>
    </lineage>
</organism>
<gene>
    <name evidence="1" type="ORF">NCTC5908_00614</name>
    <name evidence="2" type="ORF">NCTC5908_02186</name>
</gene>
<dbReference type="EMBL" id="UFSP01000001">
    <property type="protein sequence ID" value="SSY93923.1"/>
    <property type="molecule type" value="Genomic_DNA"/>
</dbReference>
<accession>A0A336N7M7</accession>
<dbReference type="EMBL" id="UFSP01000004">
    <property type="protein sequence ID" value="SSZ30359.1"/>
    <property type="molecule type" value="Genomic_DNA"/>
</dbReference>
<protein>
    <submittedName>
        <fullName evidence="2">Uncharacterized protein</fullName>
    </submittedName>
</protein>
<evidence type="ECO:0000313" key="2">
    <source>
        <dbReference type="EMBL" id="SSZ30359.1"/>
    </source>
</evidence>
<dbReference type="AlphaFoldDB" id="A0A336N7M7"/>
<reference evidence="2 3" key="1">
    <citation type="submission" date="2018-06" db="EMBL/GenBank/DDBJ databases">
        <authorList>
            <consortium name="Pathogen Informatics"/>
            <person name="Doyle S."/>
        </authorList>
    </citation>
    <scope>NUCLEOTIDE SEQUENCE [LARGE SCALE GENOMIC DNA]</scope>
    <source>
        <strain evidence="2 3">NCTC5908</strain>
    </source>
</reference>
<dbReference type="Proteomes" id="UP000253728">
    <property type="component" value="Unassembled WGS sequence"/>
</dbReference>